<keyword evidence="3 6" id="KW-0285">Flavoprotein</keyword>
<dbReference type="Gene3D" id="1.10.540.10">
    <property type="entry name" value="Acyl-CoA dehydrogenase/oxidase, N-terminal domain"/>
    <property type="match status" value="1"/>
</dbReference>
<protein>
    <submittedName>
        <fullName evidence="10">Acyl-CoA dehydrogenase</fullName>
    </submittedName>
</protein>
<dbReference type="InterPro" id="IPR013786">
    <property type="entry name" value="AcylCoA_DH/ox_N"/>
</dbReference>
<dbReference type="Pfam" id="PF02770">
    <property type="entry name" value="Acyl-CoA_dh_M"/>
    <property type="match status" value="1"/>
</dbReference>
<dbReference type="InterPro" id="IPR006091">
    <property type="entry name" value="Acyl-CoA_Oxase/DH_mid-dom"/>
</dbReference>
<evidence type="ECO:0000256" key="2">
    <source>
        <dbReference type="ARBA" id="ARBA00009347"/>
    </source>
</evidence>
<feature type="domain" description="Acyl-CoA dehydrogenase/oxidase C-terminal" evidence="7">
    <location>
        <begin position="241"/>
        <end position="382"/>
    </location>
</feature>
<dbReference type="EMBL" id="JAAXLS010000030">
    <property type="protein sequence ID" value="NKQ57045.1"/>
    <property type="molecule type" value="Genomic_DNA"/>
</dbReference>
<dbReference type="InterPro" id="IPR037069">
    <property type="entry name" value="AcylCoA_DH/ox_N_sf"/>
</dbReference>
<comment type="similarity">
    <text evidence="2 6">Belongs to the acyl-CoA dehydrogenase family.</text>
</comment>
<sequence length="387" mass="41875">MTSVVDDDVTALAGKSVEEVRAAFVGWLADNAAELAPFRHLSTEVGQIFATLSTLQRMLFSAGWIRLGWPEEVGGLGGPLILRAVISEELAAAGYPPPFSFGTQEVLGPAVARFAPPELAAEMLPRLLRGEESWCQGFSEPGAGSDLGSLRLRAVDEGDAWRVNGEKIWTSWAQFANRCVLLARTGTVESAHKGITALFLDMDTPGIEIRPLTSMNGDDEFCSLFFDDVLVPKSRTLGEVNGGWAVAMFVLSCERGAAAWQRQAWMRWRLGTITDLAPELPDAAAGEAFTLIHALRLLSRRTVRSLSAGEPVGVLPSFDKLMMSTAEKFLFDAALGSAPDTVLLGEDEAARDLRSDYLYSRASSIYGGAAEIQRNIIAERVLGLPRE</sequence>
<dbReference type="Gene3D" id="2.40.110.10">
    <property type="entry name" value="Butyryl-CoA Dehydrogenase, subunit A, domain 2"/>
    <property type="match status" value="1"/>
</dbReference>
<keyword evidence="4 6" id="KW-0274">FAD</keyword>
<dbReference type="PANTHER" id="PTHR43292:SF3">
    <property type="entry name" value="ACYL-COA DEHYDROGENASE FADE29"/>
    <property type="match status" value="1"/>
</dbReference>
<dbReference type="InterPro" id="IPR009100">
    <property type="entry name" value="AcylCoA_DH/oxidase_NM_dom_sf"/>
</dbReference>
<feature type="domain" description="Acyl-CoA oxidase/dehydrogenase middle" evidence="8">
    <location>
        <begin position="135"/>
        <end position="229"/>
    </location>
</feature>
<dbReference type="RefSeq" id="WP_168520071.1">
    <property type="nucleotide sequence ID" value="NZ_JAAXLS010000030.1"/>
</dbReference>
<feature type="domain" description="Acyl-CoA dehydrogenase/oxidase N-terminal" evidence="9">
    <location>
        <begin position="55"/>
        <end position="131"/>
    </location>
</feature>
<name>A0ABX1JB74_9PSEU</name>
<evidence type="ECO:0000256" key="4">
    <source>
        <dbReference type="ARBA" id="ARBA00022827"/>
    </source>
</evidence>
<gene>
    <name evidence="10" type="ORF">HFP15_29665</name>
</gene>
<evidence type="ECO:0000259" key="9">
    <source>
        <dbReference type="Pfam" id="PF02771"/>
    </source>
</evidence>
<dbReference type="InterPro" id="IPR009075">
    <property type="entry name" value="AcylCo_DH/oxidase_C"/>
</dbReference>
<accession>A0ABX1JB74</accession>
<organism evidence="10 11">
    <name type="scientific">Amycolatopsis acididurans</name>
    <dbReference type="NCBI Taxonomy" id="2724524"/>
    <lineage>
        <taxon>Bacteria</taxon>
        <taxon>Bacillati</taxon>
        <taxon>Actinomycetota</taxon>
        <taxon>Actinomycetes</taxon>
        <taxon>Pseudonocardiales</taxon>
        <taxon>Pseudonocardiaceae</taxon>
        <taxon>Amycolatopsis</taxon>
    </lineage>
</organism>
<dbReference type="Pfam" id="PF02771">
    <property type="entry name" value="Acyl-CoA_dh_N"/>
    <property type="match status" value="1"/>
</dbReference>
<dbReference type="PANTHER" id="PTHR43292">
    <property type="entry name" value="ACYL-COA DEHYDROGENASE"/>
    <property type="match status" value="1"/>
</dbReference>
<evidence type="ECO:0000313" key="10">
    <source>
        <dbReference type="EMBL" id="NKQ57045.1"/>
    </source>
</evidence>
<evidence type="ECO:0000256" key="6">
    <source>
        <dbReference type="RuleBase" id="RU362125"/>
    </source>
</evidence>
<dbReference type="Proteomes" id="UP000715441">
    <property type="component" value="Unassembled WGS sequence"/>
</dbReference>
<evidence type="ECO:0000256" key="1">
    <source>
        <dbReference type="ARBA" id="ARBA00001974"/>
    </source>
</evidence>
<proteinExistence type="inferred from homology"/>
<evidence type="ECO:0000259" key="7">
    <source>
        <dbReference type="Pfam" id="PF00441"/>
    </source>
</evidence>
<evidence type="ECO:0000256" key="3">
    <source>
        <dbReference type="ARBA" id="ARBA00022630"/>
    </source>
</evidence>
<dbReference type="Gene3D" id="1.20.140.10">
    <property type="entry name" value="Butyryl-CoA Dehydrogenase, subunit A, domain 3"/>
    <property type="match status" value="1"/>
</dbReference>
<keyword evidence="5 6" id="KW-0560">Oxidoreductase</keyword>
<reference evidence="10 11" key="1">
    <citation type="submission" date="2020-04" db="EMBL/GenBank/DDBJ databases">
        <title>Novel species.</title>
        <authorList>
            <person name="Teo W.F.A."/>
            <person name="Lipun K."/>
            <person name="Srisuk N."/>
            <person name="Duangmal K."/>
        </authorList>
    </citation>
    <scope>NUCLEOTIDE SEQUENCE [LARGE SCALE GENOMIC DNA]</scope>
    <source>
        <strain evidence="10 11">K13G38</strain>
    </source>
</reference>
<evidence type="ECO:0000313" key="11">
    <source>
        <dbReference type="Proteomes" id="UP000715441"/>
    </source>
</evidence>
<dbReference type="Pfam" id="PF00441">
    <property type="entry name" value="Acyl-CoA_dh_1"/>
    <property type="match status" value="1"/>
</dbReference>
<dbReference type="SUPFAM" id="SSF47203">
    <property type="entry name" value="Acyl-CoA dehydrogenase C-terminal domain-like"/>
    <property type="match status" value="1"/>
</dbReference>
<evidence type="ECO:0000256" key="5">
    <source>
        <dbReference type="ARBA" id="ARBA00023002"/>
    </source>
</evidence>
<dbReference type="InterPro" id="IPR046373">
    <property type="entry name" value="Acyl-CoA_Oxase/DH_mid-dom_sf"/>
</dbReference>
<dbReference type="SUPFAM" id="SSF56645">
    <property type="entry name" value="Acyl-CoA dehydrogenase NM domain-like"/>
    <property type="match status" value="1"/>
</dbReference>
<comment type="caution">
    <text evidence="10">The sequence shown here is derived from an EMBL/GenBank/DDBJ whole genome shotgun (WGS) entry which is preliminary data.</text>
</comment>
<dbReference type="InterPro" id="IPR036250">
    <property type="entry name" value="AcylCo_DH-like_C"/>
</dbReference>
<dbReference type="InterPro" id="IPR052161">
    <property type="entry name" value="Mycobact_Acyl-CoA_DH"/>
</dbReference>
<keyword evidence="11" id="KW-1185">Reference proteome</keyword>
<evidence type="ECO:0000259" key="8">
    <source>
        <dbReference type="Pfam" id="PF02770"/>
    </source>
</evidence>
<comment type="cofactor">
    <cofactor evidence="1 6">
        <name>FAD</name>
        <dbReference type="ChEBI" id="CHEBI:57692"/>
    </cofactor>
</comment>